<dbReference type="Proteomes" id="UP000038040">
    <property type="component" value="Unplaced"/>
</dbReference>
<dbReference type="WBParaSite" id="DME_0000549201-mRNA-1">
    <property type="protein sequence ID" value="DME_0000549201-mRNA-1"/>
    <property type="gene ID" value="DME_0000549201"/>
</dbReference>
<accession>A0A0N4UDS0</accession>
<dbReference type="STRING" id="318479.A0A0N4UDS0"/>
<evidence type="ECO:0000313" key="3">
    <source>
        <dbReference type="Proteomes" id="UP000274756"/>
    </source>
</evidence>
<evidence type="ECO:0000313" key="2">
    <source>
        <dbReference type="Proteomes" id="UP000038040"/>
    </source>
</evidence>
<name>A0A0N4UDS0_DRAME</name>
<protein>
    <submittedName>
        <fullName evidence="4">SOSS complex subunit A homolog</fullName>
    </submittedName>
</protein>
<gene>
    <name evidence="1" type="ORF">DME_LOCUS598</name>
</gene>
<proteinExistence type="predicted"/>
<evidence type="ECO:0000313" key="1">
    <source>
        <dbReference type="EMBL" id="VDN50625.1"/>
    </source>
</evidence>
<reference evidence="4" key="1">
    <citation type="submission" date="2017-02" db="UniProtKB">
        <authorList>
            <consortium name="WormBaseParasite"/>
        </authorList>
    </citation>
    <scope>IDENTIFICATION</scope>
</reference>
<sequence length="234" mass="26526">MKETNLEKSVLALIELKTSSDIQLSSPVSNLLHNFCIDPALAMRLIGIVNGLGGSRHQQILRELIDETLLNCSDALFSLCAWWHEDIVPPFLHNLFIPLKSLPPTIPFQKQHLSVWNALLILISSHSLSCRPCAKQLLISFRDELHSGDWNDSCNKNFLLNILDSFVIDANEVLEKAINGMAFQFIRKCVIPLLQAQENTVAFEMVDSMLKQLIAHFPNKLILFLVLNFRSLRI</sequence>
<keyword evidence="3" id="KW-1185">Reference proteome</keyword>
<evidence type="ECO:0000313" key="4">
    <source>
        <dbReference type="WBParaSite" id="DME_0000549201-mRNA-1"/>
    </source>
</evidence>
<dbReference type="Proteomes" id="UP000274756">
    <property type="component" value="Unassembled WGS sequence"/>
</dbReference>
<dbReference type="OrthoDB" id="2019644at2759"/>
<reference evidence="1 3" key="2">
    <citation type="submission" date="2018-11" db="EMBL/GenBank/DDBJ databases">
        <authorList>
            <consortium name="Pathogen Informatics"/>
        </authorList>
    </citation>
    <scope>NUCLEOTIDE SEQUENCE [LARGE SCALE GENOMIC DNA]</scope>
</reference>
<organism evidence="2 4">
    <name type="scientific">Dracunculus medinensis</name>
    <name type="common">Guinea worm</name>
    <dbReference type="NCBI Taxonomy" id="318479"/>
    <lineage>
        <taxon>Eukaryota</taxon>
        <taxon>Metazoa</taxon>
        <taxon>Ecdysozoa</taxon>
        <taxon>Nematoda</taxon>
        <taxon>Chromadorea</taxon>
        <taxon>Rhabditida</taxon>
        <taxon>Spirurina</taxon>
        <taxon>Dracunculoidea</taxon>
        <taxon>Dracunculidae</taxon>
        <taxon>Dracunculus</taxon>
    </lineage>
</organism>
<dbReference type="AlphaFoldDB" id="A0A0N4UDS0"/>
<dbReference type="EMBL" id="UYYG01000005">
    <property type="protein sequence ID" value="VDN50625.1"/>
    <property type="molecule type" value="Genomic_DNA"/>
</dbReference>